<feature type="domain" description="DUF2007" evidence="1">
    <location>
        <begin position="11"/>
        <end position="68"/>
    </location>
</feature>
<dbReference type="EMBL" id="SJSM01000009">
    <property type="protein sequence ID" value="TCC95405.1"/>
    <property type="molecule type" value="Genomic_DNA"/>
</dbReference>
<dbReference type="Gene3D" id="3.30.70.790">
    <property type="entry name" value="UreE, C-terminal domain"/>
    <property type="match status" value="1"/>
</dbReference>
<reference evidence="2 4" key="1">
    <citation type="submission" date="2019-02" db="EMBL/GenBank/DDBJ databases">
        <title>Pedobacter sp. RP-3-8 sp. nov., isolated from Arctic soil.</title>
        <authorList>
            <person name="Dahal R.H."/>
        </authorList>
    </citation>
    <scope>NUCLEOTIDE SEQUENCE [LARGE SCALE GENOMIC DNA]</scope>
    <source>
        <strain evidence="2 4">RP-3-8</strain>
    </source>
</reference>
<dbReference type="EMBL" id="SWDX01000004">
    <property type="protein sequence ID" value="TKC61171.1"/>
    <property type="molecule type" value="Genomic_DNA"/>
</dbReference>
<sequence>MDKIVVFQTFYNPIEANIVKSRLMDAGIQCFLSDENIGGQLGYNQAIGGVRLHLFEKDAETARNLLSEKEE</sequence>
<dbReference type="Pfam" id="PF09413">
    <property type="entry name" value="DUF2007"/>
    <property type="match status" value="1"/>
</dbReference>
<name>A0A4U1GB57_9SPHI</name>
<protein>
    <submittedName>
        <fullName evidence="3">DUF2007 domain-containing protein</fullName>
    </submittedName>
</protein>
<evidence type="ECO:0000313" key="5">
    <source>
        <dbReference type="Proteomes" id="UP000309594"/>
    </source>
</evidence>
<dbReference type="Proteomes" id="UP000309594">
    <property type="component" value="Unassembled WGS sequence"/>
</dbReference>
<evidence type="ECO:0000259" key="1">
    <source>
        <dbReference type="Pfam" id="PF09413"/>
    </source>
</evidence>
<dbReference type="OrthoDB" id="8480302at2"/>
<dbReference type="RefSeq" id="WP_131609952.1">
    <property type="nucleotide sequence ID" value="NZ_SJSM01000009.1"/>
</dbReference>
<organism evidence="3 5">
    <name type="scientific">Pedobacter hiemivivus</name>
    <dbReference type="NCBI Taxonomy" id="2530454"/>
    <lineage>
        <taxon>Bacteria</taxon>
        <taxon>Pseudomonadati</taxon>
        <taxon>Bacteroidota</taxon>
        <taxon>Sphingobacteriia</taxon>
        <taxon>Sphingobacteriales</taxon>
        <taxon>Sphingobacteriaceae</taxon>
        <taxon>Pedobacter</taxon>
    </lineage>
</organism>
<proteinExistence type="predicted"/>
<reference evidence="3 5" key="2">
    <citation type="submission" date="2019-04" db="EMBL/GenBank/DDBJ databases">
        <title>Pedobacter sp. RP-1-16 sp. nov., isolated from Arctic soil.</title>
        <authorList>
            <person name="Dahal R.H."/>
            <person name="Kim D.-U."/>
        </authorList>
    </citation>
    <scope>NUCLEOTIDE SEQUENCE [LARGE SCALE GENOMIC DNA]</scope>
    <source>
        <strain evidence="3 5">RP-1-16</strain>
    </source>
</reference>
<dbReference type="AlphaFoldDB" id="A0A4U1GB57"/>
<accession>A0A4R0N667</accession>
<keyword evidence="4" id="KW-1185">Reference proteome</keyword>
<dbReference type="SUPFAM" id="SSF54913">
    <property type="entry name" value="GlnB-like"/>
    <property type="match status" value="1"/>
</dbReference>
<comment type="caution">
    <text evidence="3">The sequence shown here is derived from an EMBL/GenBank/DDBJ whole genome shotgun (WGS) entry which is preliminary data.</text>
</comment>
<evidence type="ECO:0000313" key="2">
    <source>
        <dbReference type="EMBL" id="TCC95405.1"/>
    </source>
</evidence>
<gene>
    <name evidence="2" type="ORF">EZ444_14825</name>
    <name evidence="3" type="ORF">FBD94_11530</name>
</gene>
<dbReference type="InterPro" id="IPR018551">
    <property type="entry name" value="DUF2007"/>
</dbReference>
<evidence type="ECO:0000313" key="4">
    <source>
        <dbReference type="Proteomes" id="UP000291117"/>
    </source>
</evidence>
<dbReference type="InterPro" id="IPR011322">
    <property type="entry name" value="N-reg_PII-like_a/b"/>
</dbReference>
<accession>A0A4U1GB57</accession>
<evidence type="ECO:0000313" key="3">
    <source>
        <dbReference type="EMBL" id="TKC61171.1"/>
    </source>
</evidence>
<dbReference type="Proteomes" id="UP000291117">
    <property type="component" value="Unassembled WGS sequence"/>
</dbReference>